<dbReference type="Pfam" id="PF21317">
    <property type="entry name" value="BetaGal_ABD_1"/>
    <property type="match status" value="1"/>
</dbReference>
<dbReference type="OrthoDB" id="9813184at2"/>
<dbReference type="Pfam" id="PF21467">
    <property type="entry name" value="BetaGal_gal-bd"/>
    <property type="match status" value="1"/>
</dbReference>
<evidence type="ECO:0000259" key="7">
    <source>
        <dbReference type="Pfam" id="PF01301"/>
    </source>
</evidence>
<dbReference type="Gene3D" id="2.60.120.260">
    <property type="entry name" value="Galactose-binding domain-like"/>
    <property type="match status" value="2"/>
</dbReference>
<comment type="similarity">
    <text evidence="1 6">Belongs to the glycosyl hydrolase 35 family.</text>
</comment>
<dbReference type="Pfam" id="PF01301">
    <property type="entry name" value="Glyco_hydro_35"/>
    <property type="match status" value="1"/>
</dbReference>
<dbReference type="PANTHER" id="PTHR23421">
    <property type="entry name" value="BETA-GALACTOSIDASE RELATED"/>
    <property type="match status" value="1"/>
</dbReference>
<keyword evidence="3 5" id="KW-0326">Glycosidase</keyword>
<dbReference type="Proteomes" id="UP000319103">
    <property type="component" value="Unassembled WGS sequence"/>
</dbReference>
<feature type="active site" description="Proton donor" evidence="4">
    <location>
        <position position="158"/>
    </location>
</feature>
<dbReference type="InterPro" id="IPR048912">
    <property type="entry name" value="BetaGal1-like_ABD1"/>
</dbReference>
<dbReference type="InterPro" id="IPR008979">
    <property type="entry name" value="Galactose-bd-like_sf"/>
</dbReference>
<dbReference type="InterPro" id="IPR026283">
    <property type="entry name" value="B-gal_1-like"/>
</dbReference>
<evidence type="ECO:0000256" key="2">
    <source>
        <dbReference type="ARBA" id="ARBA00022801"/>
    </source>
</evidence>
<dbReference type="FunFam" id="3.20.20.80:FF:000115">
    <property type="entry name" value="Beta-galactosidase"/>
    <property type="match status" value="1"/>
</dbReference>
<dbReference type="PRINTS" id="PR00742">
    <property type="entry name" value="GLHYDRLASE35"/>
</dbReference>
<evidence type="ECO:0000259" key="8">
    <source>
        <dbReference type="Pfam" id="PF21317"/>
    </source>
</evidence>
<evidence type="ECO:0000313" key="10">
    <source>
        <dbReference type="EMBL" id="TQF04820.1"/>
    </source>
</evidence>
<evidence type="ECO:0000256" key="4">
    <source>
        <dbReference type="PIRSR" id="PIRSR006336-1"/>
    </source>
</evidence>
<gene>
    <name evidence="10" type="ORF">E6W39_24580</name>
</gene>
<dbReference type="InterPro" id="IPR019801">
    <property type="entry name" value="Glyco_hydro_35_CS"/>
</dbReference>
<dbReference type="InterPro" id="IPR048913">
    <property type="entry name" value="BetaGal_gal-bd"/>
</dbReference>
<feature type="domain" description="Glycoside hydrolase 35 catalytic" evidence="7">
    <location>
        <begin position="11"/>
        <end position="325"/>
    </location>
</feature>
<sequence>MPSLTYDRDGFALDGAPLRILSGALHYFRVLPEQWDDRLALLRAMGLNTVETYVPWNLHEPSPGTYDFTGRLDLAAFLRAAERQGLHALVRPGPYICAEWEFGGLPAWLLKDPGIRLRCGHPGYLAAVDRWFDELLPRLLPLLAEEGGPVLALQVENEYGSYGTDADYLRHLADGLRRRGAPSLLFTSDGPEHSMLQGGILPGVLPTANFGDRAAESFAVLHEYAPDAPPVCMEFWNGWFDHWGERHHTRDAADAARVLDEMLAAGASVNLYMAHGGTNFGLLNGANLTDGRLEPTVTSYDYDAAISEDGRPTAKFWALREVLGKYTELPPPPADTAPERLAPRTLALGDPRPLLELAAATVEPVRAPYPMGMEELDQSYGFVLYRCHVSGPREPEELVVDGLGDRAQVFLDGRPVGVLDRTGRTGGPIEPAVPAGGAWLDLLVENLGRVNYGPGLADRKGITGGVRLGRQLLMGWQMFPLPLDDPGASWKAAWDSAAAVPVAGQPVLRRAEFDVEEPADTFVHTAGHGKGLCWVNGFLLGRFWDIGPQQTLYLPAPLLRPGRNELVLLELDGPRGDGLDLVAEPVLDRLGR</sequence>
<feature type="active site" description="Nucleophile" evidence="4">
    <location>
        <position position="234"/>
    </location>
</feature>
<protein>
    <recommendedName>
        <fullName evidence="5">Beta-galactosidase</fullName>
        <ecNumber evidence="5">3.2.1.23</ecNumber>
    </recommendedName>
</protein>
<dbReference type="GO" id="GO:0005975">
    <property type="term" value="P:carbohydrate metabolic process"/>
    <property type="evidence" value="ECO:0007669"/>
    <property type="project" value="InterPro"/>
</dbReference>
<feature type="domain" description="Beta-galactosidase 1-like first all-beta" evidence="8">
    <location>
        <begin position="370"/>
        <end position="482"/>
    </location>
</feature>
<dbReference type="GO" id="GO:0004565">
    <property type="term" value="F:beta-galactosidase activity"/>
    <property type="evidence" value="ECO:0007669"/>
    <property type="project" value="UniProtKB-EC"/>
</dbReference>
<comment type="catalytic activity">
    <reaction evidence="5">
        <text>Hydrolysis of terminal non-reducing beta-D-galactose residues in beta-D-galactosides.</text>
        <dbReference type="EC" id="3.2.1.23"/>
    </reaction>
</comment>
<accession>A0A540W719</accession>
<feature type="domain" description="Beta-galactosidase galactose-binding" evidence="9">
    <location>
        <begin position="508"/>
        <end position="564"/>
    </location>
</feature>
<organism evidence="10 11">
    <name type="scientific">Kitasatospora acidiphila</name>
    <dbReference type="NCBI Taxonomy" id="2567942"/>
    <lineage>
        <taxon>Bacteria</taxon>
        <taxon>Bacillati</taxon>
        <taxon>Actinomycetota</taxon>
        <taxon>Actinomycetes</taxon>
        <taxon>Kitasatosporales</taxon>
        <taxon>Streptomycetaceae</taxon>
        <taxon>Kitasatospora</taxon>
    </lineage>
</organism>
<evidence type="ECO:0000256" key="6">
    <source>
        <dbReference type="RuleBase" id="RU003679"/>
    </source>
</evidence>
<name>A0A540W719_9ACTN</name>
<evidence type="ECO:0000256" key="3">
    <source>
        <dbReference type="ARBA" id="ARBA00023295"/>
    </source>
</evidence>
<dbReference type="RefSeq" id="WP_141635375.1">
    <property type="nucleotide sequence ID" value="NZ_VIGB01000003.1"/>
</dbReference>
<dbReference type="SUPFAM" id="SSF49785">
    <property type="entry name" value="Galactose-binding domain-like"/>
    <property type="match status" value="1"/>
</dbReference>
<evidence type="ECO:0000256" key="1">
    <source>
        <dbReference type="ARBA" id="ARBA00009809"/>
    </source>
</evidence>
<evidence type="ECO:0000313" key="11">
    <source>
        <dbReference type="Proteomes" id="UP000319103"/>
    </source>
</evidence>
<dbReference type="EMBL" id="VIGB01000003">
    <property type="protein sequence ID" value="TQF04820.1"/>
    <property type="molecule type" value="Genomic_DNA"/>
</dbReference>
<dbReference type="AlphaFoldDB" id="A0A540W719"/>
<dbReference type="EC" id="3.2.1.23" evidence="5"/>
<dbReference type="SUPFAM" id="SSF51445">
    <property type="entry name" value="(Trans)glycosidases"/>
    <property type="match status" value="1"/>
</dbReference>
<evidence type="ECO:0000256" key="5">
    <source>
        <dbReference type="RuleBase" id="RU000675"/>
    </source>
</evidence>
<dbReference type="InterPro" id="IPR031330">
    <property type="entry name" value="Gly_Hdrlase_35_cat"/>
</dbReference>
<dbReference type="Gene3D" id="3.20.20.80">
    <property type="entry name" value="Glycosidases"/>
    <property type="match status" value="1"/>
</dbReference>
<dbReference type="InterPro" id="IPR001944">
    <property type="entry name" value="Glycoside_Hdrlase_35"/>
</dbReference>
<dbReference type="InterPro" id="IPR017853">
    <property type="entry name" value="GH"/>
</dbReference>
<proteinExistence type="inferred from homology"/>
<keyword evidence="2 5" id="KW-0378">Hydrolase</keyword>
<dbReference type="PIRSF" id="PIRSF006336">
    <property type="entry name" value="B-gal"/>
    <property type="match status" value="1"/>
</dbReference>
<evidence type="ECO:0000259" key="9">
    <source>
        <dbReference type="Pfam" id="PF21467"/>
    </source>
</evidence>
<keyword evidence="11" id="KW-1185">Reference proteome</keyword>
<reference evidence="10 11" key="1">
    <citation type="submission" date="2019-06" db="EMBL/GenBank/DDBJ databases">
        <title>Description of Kitasatospora acidophila sp. nov. isolated from pine grove soil, and reclassification of Streptomyces novaecaesareae to Kitasatospora novaeceasareae comb. nov.</title>
        <authorList>
            <person name="Kim M.J."/>
        </authorList>
    </citation>
    <scope>NUCLEOTIDE SEQUENCE [LARGE SCALE GENOMIC DNA]</scope>
    <source>
        <strain evidence="10 11">MMS16-CNU292</strain>
    </source>
</reference>
<comment type="caution">
    <text evidence="10">The sequence shown here is derived from an EMBL/GenBank/DDBJ whole genome shotgun (WGS) entry which is preliminary data.</text>
</comment>
<dbReference type="PROSITE" id="PS01182">
    <property type="entry name" value="GLYCOSYL_HYDROL_F35"/>
    <property type="match status" value="1"/>
</dbReference>